<dbReference type="InterPro" id="IPR000242">
    <property type="entry name" value="PTP_cat"/>
</dbReference>
<feature type="compositionally biased region" description="Low complexity" evidence="5">
    <location>
        <begin position="376"/>
        <end position="389"/>
    </location>
</feature>
<dbReference type="Gene3D" id="3.90.190.10">
    <property type="entry name" value="Protein tyrosine phosphatase superfamily"/>
    <property type="match status" value="2"/>
</dbReference>
<dbReference type="Proteomes" id="UP000290809">
    <property type="component" value="Unassembled WGS sequence"/>
</dbReference>
<dbReference type="InterPro" id="IPR000387">
    <property type="entry name" value="Tyr_Pase_dom"/>
</dbReference>
<dbReference type="PROSITE" id="PS00383">
    <property type="entry name" value="TYR_PHOSPHATASE_1"/>
    <property type="match status" value="1"/>
</dbReference>
<evidence type="ECO:0000313" key="9">
    <source>
        <dbReference type="EMBL" id="RTG89141.1"/>
    </source>
</evidence>
<dbReference type="InterPro" id="IPR003595">
    <property type="entry name" value="Tyr_Pase_cat"/>
</dbReference>
<dbReference type="PROSITE" id="PS50056">
    <property type="entry name" value="TYR_PHOSPHATASE_2"/>
    <property type="match status" value="1"/>
</dbReference>
<evidence type="ECO:0000256" key="6">
    <source>
        <dbReference type="SAM" id="Phobius"/>
    </source>
</evidence>
<dbReference type="PROSITE" id="PS50055">
    <property type="entry name" value="TYR_PHOSPHATASE_PTP"/>
    <property type="match status" value="1"/>
</dbReference>
<keyword evidence="6" id="KW-0472">Membrane</keyword>
<dbReference type="STRING" id="6184.A0A430QN88"/>
<evidence type="ECO:0000256" key="5">
    <source>
        <dbReference type="SAM" id="MobiDB-lite"/>
    </source>
</evidence>
<dbReference type="GO" id="GO:0005829">
    <property type="term" value="C:cytosol"/>
    <property type="evidence" value="ECO:0007669"/>
    <property type="project" value="TreeGrafter"/>
</dbReference>
<feature type="transmembrane region" description="Helical" evidence="6">
    <location>
        <begin position="12"/>
        <end position="31"/>
    </location>
</feature>
<feature type="region of interest" description="Disordered" evidence="5">
    <location>
        <begin position="363"/>
        <end position="389"/>
    </location>
</feature>
<reference evidence="9 10" key="1">
    <citation type="journal article" date="2019" name="PLoS Pathog.">
        <title>Genome sequence of the bovine parasite Schistosoma bovis Tanzania.</title>
        <authorList>
            <person name="Oey H."/>
            <person name="Zakrzewski M."/>
            <person name="Gobert G."/>
            <person name="Gravermann K."/>
            <person name="Stoye J."/>
            <person name="Jones M."/>
            <person name="Mcmanus D."/>
            <person name="Krause L."/>
        </authorList>
    </citation>
    <scope>NUCLEOTIDE SEQUENCE [LARGE SCALE GENOMIC DNA]</scope>
    <source>
        <strain evidence="9 10">TAN1997</strain>
    </source>
</reference>
<dbReference type="SMART" id="SM00404">
    <property type="entry name" value="PTPc_motif"/>
    <property type="match status" value="1"/>
</dbReference>
<accession>A0A430QN88</accession>
<dbReference type="Pfam" id="PF00102">
    <property type="entry name" value="Y_phosphatase"/>
    <property type="match status" value="3"/>
</dbReference>
<keyword evidence="3" id="KW-0378">Hydrolase</keyword>
<dbReference type="InterPro" id="IPR016130">
    <property type="entry name" value="Tyr_Pase_AS"/>
</dbReference>
<evidence type="ECO:0000259" key="7">
    <source>
        <dbReference type="PROSITE" id="PS50055"/>
    </source>
</evidence>
<proteinExistence type="predicted"/>
<gene>
    <name evidence="9" type="ORF">DC041_0007394</name>
</gene>
<dbReference type="SMART" id="SM00194">
    <property type="entry name" value="PTPc"/>
    <property type="match status" value="1"/>
</dbReference>
<feature type="compositionally biased region" description="Polar residues" evidence="5">
    <location>
        <begin position="440"/>
        <end position="453"/>
    </location>
</feature>
<dbReference type="GO" id="GO:0030054">
    <property type="term" value="C:cell junction"/>
    <property type="evidence" value="ECO:0007669"/>
    <property type="project" value="TreeGrafter"/>
</dbReference>
<evidence type="ECO:0000256" key="3">
    <source>
        <dbReference type="ARBA" id="ARBA00022801"/>
    </source>
</evidence>
<dbReference type="GO" id="GO:0019901">
    <property type="term" value="F:protein kinase binding"/>
    <property type="evidence" value="ECO:0007669"/>
    <property type="project" value="TreeGrafter"/>
</dbReference>
<dbReference type="SUPFAM" id="SSF52799">
    <property type="entry name" value="(Phosphotyrosine protein) phosphatases II"/>
    <property type="match status" value="1"/>
</dbReference>
<evidence type="ECO:0000256" key="1">
    <source>
        <dbReference type="ARBA" id="ARBA00013064"/>
    </source>
</evidence>
<keyword evidence="10" id="KW-1185">Reference proteome</keyword>
<keyword evidence="6" id="KW-1133">Transmembrane helix</keyword>
<comment type="caution">
    <text evidence="9">The sequence shown here is derived from an EMBL/GenBank/DDBJ whole genome shotgun (WGS) entry which is preliminary data.</text>
</comment>
<dbReference type="PANTHER" id="PTHR46198:SF4">
    <property type="entry name" value="PROTEIN-TYROSINE-PHOSPHATASE"/>
    <property type="match status" value="1"/>
</dbReference>
<feature type="compositionally biased region" description="Low complexity" evidence="5">
    <location>
        <begin position="426"/>
        <end position="439"/>
    </location>
</feature>
<dbReference type="GO" id="GO:0004725">
    <property type="term" value="F:protein tyrosine phosphatase activity"/>
    <property type="evidence" value="ECO:0007669"/>
    <property type="project" value="UniProtKB-EC"/>
</dbReference>
<dbReference type="GO" id="GO:0007165">
    <property type="term" value="P:signal transduction"/>
    <property type="evidence" value="ECO:0007669"/>
    <property type="project" value="TreeGrafter"/>
</dbReference>
<dbReference type="PANTHER" id="PTHR46198">
    <property type="entry name" value="PROTEIN-TYROSINE-PHOSPHATASE"/>
    <property type="match status" value="1"/>
</dbReference>
<dbReference type="GO" id="GO:0005886">
    <property type="term" value="C:plasma membrane"/>
    <property type="evidence" value="ECO:0007669"/>
    <property type="project" value="TreeGrafter"/>
</dbReference>
<keyword evidence="2" id="KW-0597">Phosphoprotein</keyword>
<dbReference type="PRINTS" id="PR00700">
    <property type="entry name" value="PRTYPHPHTASE"/>
</dbReference>
<dbReference type="InterPro" id="IPR008356">
    <property type="entry name" value="Tyr_Pase_KIM-con"/>
</dbReference>
<dbReference type="AlphaFoldDB" id="A0A430QN88"/>
<feature type="region of interest" description="Disordered" evidence="5">
    <location>
        <begin position="421"/>
        <end position="453"/>
    </location>
</feature>
<evidence type="ECO:0000259" key="8">
    <source>
        <dbReference type="PROSITE" id="PS50056"/>
    </source>
</evidence>
<keyword evidence="6" id="KW-0812">Transmembrane</keyword>
<name>A0A430QN88_SCHBO</name>
<dbReference type="EC" id="3.1.3.48" evidence="1"/>
<dbReference type="EMBL" id="QMKO01001524">
    <property type="protein sequence ID" value="RTG89141.1"/>
    <property type="molecule type" value="Genomic_DNA"/>
</dbReference>
<dbReference type="InterPro" id="IPR029021">
    <property type="entry name" value="Prot-tyrosine_phosphatase-like"/>
</dbReference>
<evidence type="ECO:0000256" key="2">
    <source>
        <dbReference type="ARBA" id="ARBA00022553"/>
    </source>
</evidence>
<evidence type="ECO:0000256" key="4">
    <source>
        <dbReference type="ARBA" id="ARBA00022912"/>
    </source>
</evidence>
<evidence type="ECO:0000313" key="10">
    <source>
        <dbReference type="Proteomes" id="UP000290809"/>
    </source>
</evidence>
<feature type="domain" description="Tyrosine-protein phosphatase" evidence="7">
    <location>
        <begin position="601"/>
        <end position="1111"/>
    </location>
</feature>
<sequence length="1134" mass="125887">MLLIVNLSSSSSFLSQITVYNYFSNCILSTIRRLRLLNTKYQSIAFTLYFTVEIISFTLFLLISLTSTLIVCLISTQLFWCIYQKRCHDSSGQKESELTVDTEKIIHVDKSSTIQKDYASLTNAENLDNLTNNKTSLLGLLKFCGISTDCCPILQLHTKTPDNVVRLNSQYGTNSLHGTVDSVQESKDLESVIKKSPVSLSPSIANRRYQTPSPHLLTSSFMATSPPVETQLYHIQPKEFVFTQACKPMPSSLMLQNNSLGAFTLTPTQLLHNPLILNTSADVLHSHCTPCESQSAPCSQTLITTQPLPLLNLPYSHVTCPNSDTVTQELNQSSCTNTTSCTGGSTQVPKTYPGIGFTASRRARSKGLLESRRGSRTSLTLSLSPSIDSPTPSYSVGSAQFSVFGGSLDEDPCTAEVLSEENESGNNIDSVNNIDNSNILHDNSMSSSNNNKQVNSRCNYLQSLNSFSHTTIIPKQQQQNFTTTISPLTSSSSTCNNGIVNSQHNNSINDTQVGLINKGQYFVNNRCNYMCFHHHHHHHHHHRHHFHHFAIHHCKLDTGFPCSLGNLTCQRNRDLEQLINASLPLTYDQLKIKLRDNSTALFQEFWDIPMNHADKKELPIPGICHKNRYQSILPNFSTRVILPVINNDITSSYINANYIKGYKSRPNAFIATQGVMPHTINDFWRMVWHSHAPTIVMITKLVENKEVKCELYLPDSSGEEDVLSFVESRSFTTSPLFKSDPCTPDFDAMNNNTNTATTTTTTNNNNPLSTVNIVATNSTQITSISTNPLLPTLSSPFFSQSSTLSYHCGHSNDQSDIDTANISSPISTGSIIATTEPTGILRSGIDISKHLHDSGIASVDDQSSITDNSNLIFTNNNYKNNNNMTDNQNSGKLSNDRGINFYQSISLPGTSKTFGNISVSVLSLERHDGYIVRHLRLSCGTENREVIHFWYVAWPDHSSPEATASVRSLIELVQAVETCRKNASSSSKVKSTDKSEIDSNNTDEDVNFTYCKKSPDSQCFHASSYRPKLIPSLQKMELDQLDHEDAPIIVHCSAGLGRTGCFIALCIGCEQLEKEGMVDVLKIVSRMRLDRGGMVQSNEQYEFIHHVLAAYPLNKKNRQCESSSFTCDVKHSSS</sequence>
<organism evidence="9 10">
    <name type="scientific">Schistosoma bovis</name>
    <name type="common">Blood fluke</name>
    <dbReference type="NCBI Taxonomy" id="6184"/>
    <lineage>
        <taxon>Eukaryota</taxon>
        <taxon>Metazoa</taxon>
        <taxon>Spiralia</taxon>
        <taxon>Lophotrochozoa</taxon>
        <taxon>Platyhelminthes</taxon>
        <taxon>Trematoda</taxon>
        <taxon>Digenea</taxon>
        <taxon>Strigeidida</taxon>
        <taxon>Schistosomatoidea</taxon>
        <taxon>Schistosomatidae</taxon>
        <taxon>Schistosoma</taxon>
    </lineage>
</organism>
<feature type="transmembrane region" description="Helical" evidence="6">
    <location>
        <begin position="52"/>
        <end position="80"/>
    </location>
</feature>
<keyword evidence="4" id="KW-0904">Protein phosphatase</keyword>
<feature type="domain" description="Tyrosine specific protein phosphatases" evidence="8">
    <location>
        <begin position="1027"/>
        <end position="1102"/>
    </location>
</feature>
<protein>
    <recommendedName>
        <fullName evidence="1">protein-tyrosine-phosphatase</fullName>
        <ecNumber evidence="1">3.1.3.48</ecNumber>
    </recommendedName>
</protein>